<evidence type="ECO:0000256" key="4">
    <source>
        <dbReference type="ARBA" id="ARBA00022989"/>
    </source>
</evidence>
<dbReference type="PANTHER" id="PTHR13906">
    <property type="entry name" value="PORCUPINE"/>
    <property type="match status" value="1"/>
</dbReference>
<dbReference type="AlphaFoldDB" id="A0A6B2L2Y8"/>
<feature type="transmembrane region" description="Helical" evidence="7">
    <location>
        <begin position="113"/>
        <end position="130"/>
    </location>
</feature>
<feature type="transmembrane region" description="Helical" evidence="7">
    <location>
        <begin position="43"/>
        <end position="71"/>
    </location>
</feature>
<feature type="transmembrane region" description="Helical" evidence="7">
    <location>
        <begin position="12"/>
        <end position="31"/>
    </location>
</feature>
<dbReference type="InterPro" id="IPR049941">
    <property type="entry name" value="LPLAT_7/PORCN-like"/>
</dbReference>
<name>A0A6B2L2Y8_9EUKA</name>
<dbReference type="EMBL" id="GIBP01002424">
    <property type="protein sequence ID" value="NDV31393.1"/>
    <property type="molecule type" value="Transcribed_RNA"/>
</dbReference>
<keyword evidence="3 7" id="KW-0812">Transmembrane</keyword>
<evidence type="ECO:0000256" key="2">
    <source>
        <dbReference type="ARBA" id="ARBA00022679"/>
    </source>
</evidence>
<evidence type="ECO:0000256" key="1">
    <source>
        <dbReference type="ARBA" id="ARBA00004141"/>
    </source>
</evidence>
<evidence type="ECO:0000256" key="6">
    <source>
        <dbReference type="ARBA" id="ARBA00023315"/>
    </source>
</evidence>
<proteinExistence type="predicted"/>
<accession>A0A6B2L2Y8</accession>
<protein>
    <submittedName>
        <fullName evidence="8">Uncharacterized protein</fullName>
    </submittedName>
</protein>
<evidence type="ECO:0000256" key="7">
    <source>
        <dbReference type="SAM" id="Phobius"/>
    </source>
</evidence>
<sequence>MVDIINFPLDQLKFVLCLILSYPLGYLYWVLKSPSTKHLYTLSIGLFMILFCYGLVGLLHFFVPTLIMYGIFMFAPPQYLPKIAFLFMFAYLAALHIYRMVTDYMGYKLDATSLIMVIVIKISMFACNYYDGKRKDKEADLITPSNLKYAVTELPSLIQYYSYLCYFPTFLSGPAFHYSEFNNWINNKHFVHPVHNPEGKSPSFPFLQTLQCFGISFVLAGIFVTVTGKYPVDVFFVEGGVDHMSFFGRFMYLHVAVMGVRCRYYFIWKLAEGAGIMSGLGFGGYDEAGNPLWDGLSNIEVLKIEICASLRDVTTYWNIKTGEWLKNYVYFRQTRNPNKDRVPGYALYLTNTASAFWHGFYPGYYFSFLYAAFTTDIARQIRSIFRPLVTEGTGKNEKIIYPKYYIYDVLGRIIALTTFNYGFLSFVALSIPQSYIAYQNLYFSGHILSLVVYAALYAYNATAKKPKKD</sequence>
<evidence type="ECO:0000256" key="5">
    <source>
        <dbReference type="ARBA" id="ARBA00023136"/>
    </source>
</evidence>
<feature type="transmembrane region" description="Helical" evidence="7">
    <location>
        <begin position="405"/>
        <end position="429"/>
    </location>
</feature>
<keyword evidence="5 7" id="KW-0472">Membrane</keyword>
<evidence type="ECO:0000313" key="8">
    <source>
        <dbReference type="EMBL" id="NDV31393.1"/>
    </source>
</evidence>
<comment type="subcellular location">
    <subcellularLocation>
        <location evidence="1">Membrane</location>
        <topology evidence="1">Multi-pass membrane protein</topology>
    </subcellularLocation>
</comment>
<dbReference type="GO" id="GO:0016746">
    <property type="term" value="F:acyltransferase activity"/>
    <property type="evidence" value="ECO:0007669"/>
    <property type="project" value="UniProtKB-KW"/>
</dbReference>
<feature type="transmembrane region" description="Helical" evidence="7">
    <location>
        <begin position="441"/>
        <end position="459"/>
    </location>
</feature>
<organism evidence="8">
    <name type="scientific">Arcella intermedia</name>
    <dbReference type="NCBI Taxonomy" id="1963864"/>
    <lineage>
        <taxon>Eukaryota</taxon>
        <taxon>Amoebozoa</taxon>
        <taxon>Tubulinea</taxon>
        <taxon>Elardia</taxon>
        <taxon>Arcellinida</taxon>
        <taxon>Sphaerothecina</taxon>
        <taxon>Arcellidae</taxon>
        <taxon>Arcella</taxon>
    </lineage>
</organism>
<dbReference type="InterPro" id="IPR004299">
    <property type="entry name" value="MBOAT_fam"/>
</dbReference>
<feature type="transmembrane region" description="Helical" evidence="7">
    <location>
        <begin position="83"/>
        <end position="101"/>
    </location>
</feature>
<dbReference type="PANTHER" id="PTHR13906:SF4">
    <property type="entry name" value="LYSOPHOSPHOLIPID ACYLTRANSFERASE 6"/>
    <property type="match status" value="1"/>
</dbReference>
<keyword evidence="2" id="KW-0808">Transferase</keyword>
<feature type="transmembrane region" description="Helical" evidence="7">
    <location>
        <begin position="206"/>
        <end position="226"/>
    </location>
</feature>
<keyword evidence="4 7" id="KW-1133">Transmembrane helix</keyword>
<dbReference type="GO" id="GO:0030258">
    <property type="term" value="P:lipid modification"/>
    <property type="evidence" value="ECO:0007669"/>
    <property type="project" value="TreeGrafter"/>
</dbReference>
<dbReference type="GO" id="GO:0016020">
    <property type="term" value="C:membrane"/>
    <property type="evidence" value="ECO:0007669"/>
    <property type="project" value="UniProtKB-SubCell"/>
</dbReference>
<dbReference type="Pfam" id="PF03062">
    <property type="entry name" value="MBOAT"/>
    <property type="match status" value="1"/>
</dbReference>
<keyword evidence="6" id="KW-0012">Acyltransferase</keyword>
<evidence type="ECO:0000256" key="3">
    <source>
        <dbReference type="ARBA" id="ARBA00022692"/>
    </source>
</evidence>
<reference evidence="8" key="1">
    <citation type="journal article" date="2020" name="J. Eukaryot. Microbiol.">
        <title>De novo Sequencing, Assembly and Annotation of the Transcriptome for the Free-Living Testate Amoeba Arcella intermedia.</title>
        <authorList>
            <person name="Ribeiro G.M."/>
            <person name="Porfirio-Sousa A.L."/>
            <person name="Maurer-Alcala X.X."/>
            <person name="Katz L.A."/>
            <person name="Lahr D.J.G."/>
        </authorList>
    </citation>
    <scope>NUCLEOTIDE SEQUENCE</scope>
</reference>
<feature type="transmembrane region" description="Helical" evidence="7">
    <location>
        <begin position="246"/>
        <end position="266"/>
    </location>
</feature>